<dbReference type="EMBL" id="CP036271">
    <property type="protein sequence ID" value="QDT52228.1"/>
    <property type="molecule type" value="Genomic_DNA"/>
</dbReference>
<dbReference type="Pfam" id="PF04228">
    <property type="entry name" value="Zn_peptidase"/>
    <property type="match status" value="1"/>
</dbReference>
<accession>A0A517S7V8</accession>
<protein>
    <submittedName>
        <fullName evidence="6">Neutral zinc metallopeptidase</fullName>
    </submittedName>
</protein>
<keyword evidence="2 5" id="KW-0812">Transmembrane</keyword>
<evidence type="ECO:0000256" key="5">
    <source>
        <dbReference type="SAM" id="Phobius"/>
    </source>
</evidence>
<dbReference type="PANTHER" id="PTHR30168">
    <property type="entry name" value="PUTATIVE MEMBRANE PROTEIN YPFJ"/>
    <property type="match status" value="1"/>
</dbReference>
<keyword evidence="7" id="KW-1185">Reference proteome</keyword>
<comment type="subcellular location">
    <subcellularLocation>
        <location evidence="1">Membrane</location>
        <topology evidence="1">Single-pass membrane protein</topology>
    </subcellularLocation>
</comment>
<gene>
    <name evidence="6" type="ORF">Pan44_02370</name>
</gene>
<organism evidence="6 7">
    <name type="scientific">Caulifigura coniformis</name>
    <dbReference type="NCBI Taxonomy" id="2527983"/>
    <lineage>
        <taxon>Bacteria</taxon>
        <taxon>Pseudomonadati</taxon>
        <taxon>Planctomycetota</taxon>
        <taxon>Planctomycetia</taxon>
        <taxon>Planctomycetales</taxon>
        <taxon>Planctomycetaceae</taxon>
        <taxon>Caulifigura</taxon>
    </lineage>
</organism>
<keyword evidence="3 5" id="KW-1133">Transmembrane helix</keyword>
<feature type="transmembrane region" description="Helical" evidence="5">
    <location>
        <begin position="6"/>
        <end position="28"/>
    </location>
</feature>
<dbReference type="AlphaFoldDB" id="A0A517S7V8"/>
<sequence length="273" mass="29920">MALGGGGMGILILALLIWFMGGNPLAVLQRGGGIQIGQPGGGGAQRPIDPADEPLKEMASVVLRDTEVVWNEVFQRQLGKKYQPTKMILFSDGVQSGCGVAGSETGPFYCPADGNVYLDLSFFRELEQRFDAAGDFAQAYVVAHEVGHHVQNLLGISDEVHMQQERHAQRGDKAGANEWSVRLELQADFLAGVWANRANKLQNILEQGDVEEAMRCAQAIGDDRLQKQARGTVRPDLFTHGTSAQRARWFRRGLETGDIQQGNALFELPYDQL</sequence>
<reference evidence="6 7" key="1">
    <citation type="submission" date="2019-02" db="EMBL/GenBank/DDBJ databases">
        <title>Deep-cultivation of Planctomycetes and their phenomic and genomic characterization uncovers novel biology.</title>
        <authorList>
            <person name="Wiegand S."/>
            <person name="Jogler M."/>
            <person name="Boedeker C."/>
            <person name="Pinto D."/>
            <person name="Vollmers J."/>
            <person name="Rivas-Marin E."/>
            <person name="Kohn T."/>
            <person name="Peeters S.H."/>
            <person name="Heuer A."/>
            <person name="Rast P."/>
            <person name="Oberbeckmann S."/>
            <person name="Bunk B."/>
            <person name="Jeske O."/>
            <person name="Meyerdierks A."/>
            <person name="Storesund J.E."/>
            <person name="Kallscheuer N."/>
            <person name="Luecker S."/>
            <person name="Lage O.M."/>
            <person name="Pohl T."/>
            <person name="Merkel B.J."/>
            <person name="Hornburger P."/>
            <person name="Mueller R.-W."/>
            <person name="Bruemmer F."/>
            <person name="Labrenz M."/>
            <person name="Spormann A.M."/>
            <person name="Op den Camp H."/>
            <person name="Overmann J."/>
            <person name="Amann R."/>
            <person name="Jetten M.S.M."/>
            <person name="Mascher T."/>
            <person name="Medema M.H."/>
            <person name="Devos D.P."/>
            <person name="Kaster A.-K."/>
            <person name="Ovreas L."/>
            <person name="Rohde M."/>
            <person name="Galperin M.Y."/>
            <person name="Jogler C."/>
        </authorList>
    </citation>
    <scope>NUCLEOTIDE SEQUENCE [LARGE SCALE GENOMIC DNA]</scope>
    <source>
        <strain evidence="6 7">Pan44</strain>
    </source>
</reference>
<dbReference type="FunCoup" id="A0A517S7V8">
    <property type="interactions" value="61"/>
</dbReference>
<evidence type="ECO:0000256" key="4">
    <source>
        <dbReference type="ARBA" id="ARBA00023136"/>
    </source>
</evidence>
<dbReference type="GO" id="GO:0016020">
    <property type="term" value="C:membrane"/>
    <property type="evidence" value="ECO:0007669"/>
    <property type="project" value="UniProtKB-SubCell"/>
</dbReference>
<name>A0A517S7V8_9PLAN</name>
<dbReference type="InParanoid" id="A0A517S7V8"/>
<evidence type="ECO:0000313" key="7">
    <source>
        <dbReference type="Proteomes" id="UP000315700"/>
    </source>
</evidence>
<evidence type="ECO:0000313" key="6">
    <source>
        <dbReference type="EMBL" id="QDT52228.1"/>
    </source>
</evidence>
<keyword evidence="4 5" id="KW-0472">Membrane</keyword>
<dbReference type="Proteomes" id="UP000315700">
    <property type="component" value="Chromosome"/>
</dbReference>
<dbReference type="InterPro" id="IPR007343">
    <property type="entry name" value="Uncharacterised_pept_Zn_put"/>
</dbReference>
<evidence type="ECO:0000256" key="3">
    <source>
        <dbReference type="ARBA" id="ARBA00022989"/>
    </source>
</evidence>
<evidence type="ECO:0000256" key="2">
    <source>
        <dbReference type="ARBA" id="ARBA00022692"/>
    </source>
</evidence>
<dbReference type="KEGG" id="ccos:Pan44_02370"/>
<dbReference type="PANTHER" id="PTHR30168:SF0">
    <property type="entry name" value="INNER MEMBRANE PROTEIN"/>
    <property type="match status" value="1"/>
</dbReference>
<evidence type="ECO:0000256" key="1">
    <source>
        <dbReference type="ARBA" id="ARBA00004167"/>
    </source>
</evidence>
<proteinExistence type="predicted"/>